<dbReference type="AlphaFoldDB" id="A0A0F9MQE0"/>
<feature type="transmembrane region" description="Helical" evidence="1">
    <location>
        <begin position="61"/>
        <end position="80"/>
    </location>
</feature>
<accession>A0A0F9MQE0</accession>
<protein>
    <submittedName>
        <fullName evidence="2">Uncharacterized protein</fullName>
    </submittedName>
</protein>
<organism evidence="2">
    <name type="scientific">marine sediment metagenome</name>
    <dbReference type="NCBI Taxonomy" id="412755"/>
    <lineage>
        <taxon>unclassified sequences</taxon>
        <taxon>metagenomes</taxon>
        <taxon>ecological metagenomes</taxon>
    </lineage>
</organism>
<evidence type="ECO:0000256" key="1">
    <source>
        <dbReference type="SAM" id="Phobius"/>
    </source>
</evidence>
<feature type="transmembrane region" description="Helical" evidence="1">
    <location>
        <begin position="37"/>
        <end position="55"/>
    </location>
</feature>
<keyword evidence="1" id="KW-1133">Transmembrane helix</keyword>
<feature type="transmembrane region" description="Helical" evidence="1">
    <location>
        <begin position="216"/>
        <end position="239"/>
    </location>
</feature>
<proteinExistence type="predicted"/>
<name>A0A0F9MQE0_9ZZZZ</name>
<feature type="transmembrane region" description="Helical" evidence="1">
    <location>
        <begin position="156"/>
        <end position="176"/>
    </location>
</feature>
<evidence type="ECO:0000313" key="2">
    <source>
        <dbReference type="EMBL" id="KKM71432.1"/>
    </source>
</evidence>
<keyword evidence="1" id="KW-0812">Transmembrane</keyword>
<comment type="caution">
    <text evidence="2">The sequence shown here is derived from an EMBL/GenBank/DDBJ whole genome shotgun (WGS) entry which is preliminary data.</text>
</comment>
<sequence>MPEKIVIKDSKDLLEKIFLTDFSTVQAQIGRYNSHSLIIKGWAITLWSGLMYFIIKESVHELFIIQIIILLVFWSFDALYKFYQRRFALRSSELRKYFEDYNLDIVNGEIQFNYKFNDEVSTNKDSHNKTGLNIINPRENFPDNKSKLRKSLRRCILLRAVSVVYIYLISATFFLSLVFIEFFIPILVGSSIILSFGICTYVCGIDKTIEDHKRVYLIYFYSSIILIVANLILLGIYLFQ</sequence>
<keyword evidence="1" id="KW-0472">Membrane</keyword>
<feature type="transmembrane region" description="Helical" evidence="1">
    <location>
        <begin position="182"/>
        <end position="204"/>
    </location>
</feature>
<reference evidence="2" key="1">
    <citation type="journal article" date="2015" name="Nature">
        <title>Complex archaea that bridge the gap between prokaryotes and eukaryotes.</title>
        <authorList>
            <person name="Spang A."/>
            <person name="Saw J.H."/>
            <person name="Jorgensen S.L."/>
            <person name="Zaremba-Niedzwiedzka K."/>
            <person name="Martijn J."/>
            <person name="Lind A.E."/>
            <person name="van Eijk R."/>
            <person name="Schleper C."/>
            <person name="Guy L."/>
            <person name="Ettema T.J."/>
        </authorList>
    </citation>
    <scope>NUCLEOTIDE SEQUENCE</scope>
</reference>
<gene>
    <name evidence="2" type="ORF">LCGC14_1430710</name>
</gene>
<dbReference type="EMBL" id="LAZR01009638">
    <property type="protein sequence ID" value="KKM71432.1"/>
    <property type="molecule type" value="Genomic_DNA"/>
</dbReference>